<comment type="caution">
    <text evidence="2">The sequence shown here is derived from an EMBL/GenBank/DDBJ whole genome shotgun (WGS) entry which is preliminary data.</text>
</comment>
<reference evidence="2 3" key="1">
    <citation type="journal article" date="2021" name="BMC Genomics">
        <title>Datura genome reveals duplications of psychoactive alkaloid biosynthetic genes and high mutation rate following tissue culture.</title>
        <authorList>
            <person name="Rajewski A."/>
            <person name="Carter-House D."/>
            <person name="Stajich J."/>
            <person name="Litt A."/>
        </authorList>
    </citation>
    <scope>NUCLEOTIDE SEQUENCE [LARGE SCALE GENOMIC DNA]</scope>
    <source>
        <strain evidence="2">AR-01</strain>
    </source>
</reference>
<feature type="compositionally biased region" description="Polar residues" evidence="1">
    <location>
        <begin position="12"/>
        <end position="24"/>
    </location>
</feature>
<proteinExistence type="predicted"/>
<dbReference type="Proteomes" id="UP000823775">
    <property type="component" value="Unassembled WGS sequence"/>
</dbReference>
<organism evidence="2 3">
    <name type="scientific">Datura stramonium</name>
    <name type="common">Jimsonweed</name>
    <name type="synonym">Common thornapple</name>
    <dbReference type="NCBI Taxonomy" id="4076"/>
    <lineage>
        <taxon>Eukaryota</taxon>
        <taxon>Viridiplantae</taxon>
        <taxon>Streptophyta</taxon>
        <taxon>Embryophyta</taxon>
        <taxon>Tracheophyta</taxon>
        <taxon>Spermatophyta</taxon>
        <taxon>Magnoliopsida</taxon>
        <taxon>eudicotyledons</taxon>
        <taxon>Gunneridae</taxon>
        <taxon>Pentapetalae</taxon>
        <taxon>asterids</taxon>
        <taxon>lamiids</taxon>
        <taxon>Solanales</taxon>
        <taxon>Solanaceae</taxon>
        <taxon>Solanoideae</taxon>
        <taxon>Datureae</taxon>
        <taxon>Datura</taxon>
    </lineage>
</organism>
<evidence type="ECO:0000256" key="1">
    <source>
        <dbReference type="SAM" id="MobiDB-lite"/>
    </source>
</evidence>
<keyword evidence="3" id="KW-1185">Reference proteome</keyword>
<dbReference type="EMBL" id="JACEIK010001912">
    <property type="protein sequence ID" value="MCD7473057.1"/>
    <property type="molecule type" value="Genomic_DNA"/>
</dbReference>
<feature type="non-terminal residue" evidence="2">
    <location>
        <position position="1"/>
    </location>
</feature>
<protein>
    <submittedName>
        <fullName evidence="2">Uncharacterized protein</fullName>
    </submittedName>
</protein>
<feature type="non-terminal residue" evidence="2">
    <location>
        <position position="89"/>
    </location>
</feature>
<name>A0ABS8TR68_DATST</name>
<sequence length="89" mass="10239">EEDGINARTRSKSSALPCSRNQLRGPQPHLRDQRREAPACPCNQPDEVAIFWCIGMCNATLCWRIVMREAQLFQRYEAHGAPRVFKRPT</sequence>
<gene>
    <name evidence="2" type="ORF">HAX54_014639</name>
</gene>
<evidence type="ECO:0000313" key="3">
    <source>
        <dbReference type="Proteomes" id="UP000823775"/>
    </source>
</evidence>
<feature type="region of interest" description="Disordered" evidence="1">
    <location>
        <begin position="1"/>
        <end position="37"/>
    </location>
</feature>
<evidence type="ECO:0000313" key="2">
    <source>
        <dbReference type="EMBL" id="MCD7473057.1"/>
    </source>
</evidence>
<accession>A0ABS8TR68</accession>